<dbReference type="InterPro" id="IPR002698">
    <property type="entry name" value="FTHF_cligase"/>
</dbReference>
<proteinExistence type="inferred from homology"/>
<dbReference type="Gene3D" id="3.40.50.10420">
    <property type="entry name" value="NagB/RpiA/CoA transferase-like"/>
    <property type="match status" value="1"/>
</dbReference>
<evidence type="ECO:0000256" key="5">
    <source>
        <dbReference type="RuleBase" id="RU361279"/>
    </source>
</evidence>
<keyword evidence="7" id="KW-1185">Reference proteome</keyword>
<dbReference type="SUPFAM" id="SSF100950">
    <property type="entry name" value="NagB/RpiA/CoA transferase-like"/>
    <property type="match status" value="1"/>
</dbReference>
<evidence type="ECO:0000256" key="2">
    <source>
        <dbReference type="ARBA" id="ARBA00022741"/>
    </source>
</evidence>
<keyword evidence="2 4" id="KW-0547">Nucleotide-binding</keyword>
<dbReference type="Proteomes" id="UP000468901">
    <property type="component" value="Unassembled WGS sequence"/>
</dbReference>
<name>A0A6N6VJU7_9HYPH</name>
<keyword evidence="3 4" id="KW-0067">ATP-binding</keyword>
<feature type="binding site" evidence="4">
    <location>
        <begin position="133"/>
        <end position="141"/>
    </location>
    <ligand>
        <name>ATP</name>
        <dbReference type="ChEBI" id="CHEBI:30616"/>
    </ligand>
</feature>
<protein>
    <recommendedName>
        <fullName evidence="5">5-formyltetrahydrofolate cyclo-ligase</fullName>
        <ecNumber evidence="5">6.3.3.2</ecNumber>
    </recommendedName>
</protein>
<dbReference type="EC" id="6.3.3.2" evidence="5"/>
<evidence type="ECO:0000313" key="6">
    <source>
        <dbReference type="EMBL" id="KAB7740800.1"/>
    </source>
</evidence>
<dbReference type="GO" id="GO:0005524">
    <property type="term" value="F:ATP binding"/>
    <property type="evidence" value="ECO:0007669"/>
    <property type="project" value="UniProtKB-KW"/>
</dbReference>
<comment type="catalytic activity">
    <reaction evidence="5">
        <text>(6S)-5-formyl-5,6,7,8-tetrahydrofolate + ATP = (6R)-5,10-methenyltetrahydrofolate + ADP + phosphate</text>
        <dbReference type="Rhea" id="RHEA:10488"/>
        <dbReference type="ChEBI" id="CHEBI:30616"/>
        <dbReference type="ChEBI" id="CHEBI:43474"/>
        <dbReference type="ChEBI" id="CHEBI:57455"/>
        <dbReference type="ChEBI" id="CHEBI:57457"/>
        <dbReference type="ChEBI" id="CHEBI:456216"/>
        <dbReference type="EC" id="6.3.3.2"/>
    </reaction>
</comment>
<dbReference type="GO" id="GO:0035999">
    <property type="term" value="P:tetrahydrofolate interconversion"/>
    <property type="evidence" value="ECO:0007669"/>
    <property type="project" value="TreeGrafter"/>
</dbReference>
<feature type="binding site" evidence="4">
    <location>
        <position position="58"/>
    </location>
    <ligand>
        <name>substrate</name>
    </ligand>
</feature>
<reference evidence="6 7" key="1">
    <citation type="submission" date="2019-09" db="EMBL/GenBank/DDBJ databases">
        <title>Parvibaculum sedimenti sp. nov., isolated from sediment.</title>
        <authorList>
            <person name="Wang Y."/>
        </authorList>
    </citation>
    <scope>NUCLEOTIDE SEQUENCE [LARGE SCALE GENOMIC DNA]</scope>
    <source>
        <strain evidence="6 7">HXT-9</strain>
    </source>
</reference>
<comment type="cofactor">
    <cofactor evidence="5">
        <name>Mg(2+)</name>
        <dbReference type="ChEBI" id="CHEBI:18420"/>
    </cofactor>
</comment>
<evidence type="ECO:0000313" key="7">
    <source>
        <dbReference type="Proteomes" id="UP000468901"/>
    </source>
</evidence>
<keyword evidence="6" id="KW-0436">Ligase</keyword>
<evidence type="ECO:0000256" key="1">
    <source>
        <dbReference type="ARBA" id="ARBA00010638"/>
    </source>
</evidence>
<dbReference type="EMBL" id="WESC01000005">
    <property type="protein sequence ID" value="KAB7740800.1"/>
    <property type="molecule type" value="Genomic_DNA"/>
</dbReference>
<dbReference type="NCBIfam" id="TIGR02727">
    <property type="entry name" value="MTHFS_bact"/>
    <property type="match status" value="1"/>
</dbReference>
<dbReference type="GO" id="GO:0009396">
    <property type="term" value="P:folic acid-containing compound biosynthetic process"/>
    <property type="evidence" value="ECO:0007669"/>
    <property type="project" value="TreeGrafter"/>
</dbReference>
<accession>A0A6N6VJU7</accession>
<evidence type="ECO:0000256" key="3">
    <source>
        <dbReference type="ARBA" id="ARBA00022840"/>
    </source>
</evidence>
<dbReference type="PANTHER" id="PTHR23407">
    <property type="entry name" value="ATPASE INHIBITOR/5-FORMYLTETRAHYDROFOLATE CYCLO-LIGASE"/>
    <property type="match status" value="1"/>
</dbReference>
<dbReference type="PIRSF" id="PIRSF006806">
    <property type="entry name" value="FTHF_cligase"/>
    <property type="match status" value="1"/>
</dbReference>
<feature type="binding site" evidence="4">
    <location>
        <begin position="7"/>
        <end position="11"/>
    </location>
    <ligand>
        <name>ATP</name>
        <dbReference type="ChEBI" id="CHEBI:30616"/>
    </ligand>
</feature>
<dbReference type="InterPro" id="IPR024185">
    <property type="entry name" value="FTHF_cligase-like_sf"/>
</dbReference>
<gene>
    <name evidence="6" type="ORF">F2P47_07075</name>
</gene>
<dbReference type="PANTHER" id="PTHR23407:SF1">
    <property type="entry name" value="5-FORMYLTETRAHYDROFOLATE CYCLO-LIGASE"/>
    <property type="match status" value="1"/>
</dbReference>
<keyword evidence="5" id="KW-0460">Magnesium</keyword>
<keyword evidence="5" id="KW-0479">Metal-binding</keyword>
<dbReference type="InterPro" id="IPR037171">
    <property type="entry name" value="NagB/RpiA_transferase-like"/>
</dbReference>
<dbReference type="Pfam" id="PF01812">
    <property type="entry name" value="5-FTHF_cyc-lig"/>
    <property type="match status" value="1"/>
</dbReference>
<organism evidence="6 7">
    <name type="scientific">Parvibaculum sedimenti</name>
    <dbReference type="NCBI Taxonomy" id="2608632"/>
    <lineage>
        <taxon>Bacteria</taxon>
        <taxon>Pseudomonadati</taxon>
        <taxon>Pseudomonadota</taxon>
        <taxon>Alphaproteobacteria</taxon>
        <taxon>Hyphomicrobiales</taxon>
        <taxon>Parvibaculaceae</taxon>
        <taxon>Parvibaculum</taxon>
    </lineage>
</organism>
<evidence type="ECO:0000256" key="4">
    <source>
        <dbReference type="PIRSR" id="PIRSR006806-1"/>
    </source>
</evidence>
<sequence length="193" mass="20523">MSVAEAKNAARIAARDRRSAAQAILGTDAAPAFARHVFEAIPLVPGAVIAGYAPISSEADPMAILREADARGFPCALPSVEAPASPLTFRRWRPDDPLIDGPHGTRAPDVGAPILMPQVVIVPLLAFDRAGRRLGYGGGYYDRTLAFLRARGENTILAVGLAFSAQEADELPEDSGDQRLDWIVTERGAWPVG</sequence>
<dbReference type="GO" id="GO:0046872">
    <property type="term" value="F:metal ion binding"/>
    <property type="evidence" value="ECO:0007669"/>
    <property type="project" value="UniProtKB-KW"/>
</dbReference>
<comment type="caution">
    <text evidence="6">The sequence shown here is derived from an EMBL/GenBank/DDBJ whole genome shotgun (WGS) entry which is preliminary data.</text>
</comment>
<dbReference type="RefSeq" id="WP_152215642.1">
    <property type="nucleotide sequence ID" value="NZ_WESC01000005.1"/>
</dbReference>
<comment type="similarity">
    <text evidence="1 5">Belongs to the 5-formyltetrahydrofolate cyclo-ligase family.</text>
</comment>
<dbReference type="GO" id="GO:0030272">
    <property type="term" value="F:5-formyltetrahydrofolate cyclo-ligase activity"/>
    <property type="evidence" value="ECO:0007669"/>
    <property type="project" value="UniProtKB-EC"/>
</dbReference>
<dbReference type="AlphaFoldDB" id="A0A6N6VJU7"/>